<dbReference type="PANTHER" id="PTHR24559:SF444">
    <property type="entry name" value="REVERSE TRANSCRIPTASE DOMAIN-CONTAINING PROTEIN"/>
    <property type="match status" value="1"/>
</dbReference>
<comment type="caution">
    <text evidence="2">The sequence shown here is derived from an EMBL/GenBank/DDBJ whole genome shotgun (WGS) entry which is preliminary data.</text>
</comment>
<organism evidence="2">
    <name type="scientific">Tanacetum cinerariifolium</name>
    <name type="common">Dalmatian daisy</name>
    <name type="synonym">Chrysanthemum cinerariifolium</name>
    <dbReference type="NCBI Taxonomy" id="118510"/>
    <lineage>
        <taxon>Eukaryota</taxon>
        <taxon>Viridiplantae</taxon>
        <taxon>Streptophyta</taxon>
        <taxon>Embryophyta</taxon>
        <taxon>Tracheophyta</taxon>
        <taxon>Spermatophyta</taxon>
        <taxon>Magnoliopsida</taxon>
        <taxon>eudicotyledons</taxon>
        <taxon>Gunneridae</taxon>
        <taxon>Pentapetalae</taxon>
        <taxon>asterids</taxon>
        <taxon>campanulids</taxon>
        <taxon>Asterales</taxon>
        <taxon>Asteraceae</taxon>
        <taxon>Asteroideae</taxon>
        <taxon>Anthemideae</taxon>
        <taxon>Anthemidinae</taxon>
        <taxon>Tanacetum</taxon>
    </lineage>
</organism>
<keyword evidence="2" id="KW-0548">Nucleotidyltransferase</keyword>
<accession>A0A6L2JC74</accession>
<dbReference type="InterPro" id="IPR053134">
    <property type="entry name" value="RNA-dir_DNA_polymerase"/>
</dbReference>
<dbReference type="GO" id="GO:0003964">
    <property type="term" value="F:RNA-directed DNA polymerase activity"/>
    <property type="evidence" value="ECO:0007669"/>
    <property type="project" value="UniProtKB-KW"/>
</dbReference>
<dbReference type="InterPro" id="IPR043502">
    <property type="entry name" value="DNA/RNA_pol_sf"/>
</dbReference>
<keyword evidence="2" id="KW-0808">Transferase</keyword>
<sequence>MPFAYRASTSTDPTPMISLTFVEANYEILESLLRDRRRQTRNKDLLTELEYFSEDYDEEREMEPRPERTSKVTLPLRTRSPRVRRQHERVVVFKEASNMEGSKTERNTEGNRPSEAEAKENERTAMQQMVIMVSTIYEAIKFYTPKGIGTLLSKYSSQGPTKEQRIASEAQQADKEDIISCVDVEEKIMVNDQYLKQTITIRRWLQTKTKLNLQELLKAHTDVFAWTTAHMTGVPRTIMNAGATYQRLIDKVFNYQVRRNMEVNDDEIAIKSDSEEEMLAVIKETLERLRVINLKLNPKKRSFRVEEGVFSGHLIINQGIKAYRSKVKAMSCLQPPKLVSKIQSLGKLAAINRFPLKGADKTLPFMRTLKNCTSGKMV</sequence>
<dbReference type="Gene3D" id="3.30.70.270">
    <property type="match status" value="1"/>
</dbReference>
<gene>
    <name evidence="2" type="ORF">Tci_006280</name>
</gene>
<feature type="region of interest" description="Disordered" evidence="1">
    <location>
        <begin position="94"/>
        <end position="123"/>
    </location>
</feature>
<evidence type="ECO:0000313" key="2">
    <source>
        <dbReference type="EMBL" id="GEU34302.1"/>
    </source>
</evidence>
<evidence type="ECO:0000256" key="1">
    <source>
        <dbReference type="SAM" id="MobiDB-lite"/>
    </source>
</evidence>
<reference evidence="2" key="1">
    <citation type="journal article" date="2019" name="Sci. Rep.">
        <title>Draft genome of Tanacetum cinerariifolium, the natural source of mosquito coil.</title>
        <authorList>
            <person name="Yamashiro T."/>
            <person name="Shiraishi A."/>
            <person name="Satake H."/>
            <person name="Nakayama K."/>
        </authorList>
    </citation>
    <scope>NUCLEOTIDE SEQUENCE</scope>
</reference>
<dbReference type="SUPFAM" id="SSF56672">
    <property type="entry name" value="DNA/RNA polymerases"/>
    <property type="match status" value="1"/>
</dbReference>
<dbReference type="AlphaFoldDB" id="A0A6L2JC74"/>
<feature type="compositionally biased region" description="Basic and acidic residues" evidence="1">
    <location>
        <begin position="102"/>
        <end position="123"/>
    </location>
</feature>
<name>A0A6L2JC74_TANCI</name>
<dbReference type="PANTHER" id="PTHR24559">
    <property type="entry name" value="TRANSPOSON TY3-I GAG-POL POLYPROTEIN"/>
    <property type="match status" value="1"/>
</dbReference>
<keyword evidence="2" id="KW-0695">RNA-directed DNA polymerase</keyword>
<proteinExistence type="predicted"/>
<protein>
    <submittedName>
        <fullName evidence="2">Reverse transcriptase domain-containing protein</fullName>
    </submittedName>
</protein>
<dbReference type="EMBL" id="BKCJ010000561">
    <property type="protein sequence ID" value="GEU34302.1"/>
    <property type="molecule type" value="Genomic_DNA"/>
</dbReference>
<dbReference type="InterPro" id="IPR043128">
    <property type="entry name" value="Rev_trsase/Diguanyl_cyclase"/>
</dbReference>